<dbReference type="Gene3D" id="1.25.40.10">
    <property type="entry name" value="Tetratricopeptide repeat domain"/>
    <property type="match status" value="1"/>
</dbReference>
<dbReference type="Proteomes" id="UP000236379">
    <property type="component" value="Unassembled WGS sequence"/>
</dbReference>
<evidence type="ECO:0000313" key="3">
    <source>
        <dbReference type="Proteomes" id="UP000236379"/>
    </source>
</evidence>
<dbReference type="PROSITE" id="PS50005">
    <property type="entry name" value="TPR"/>
    <property type="match status" value="1"/>
</dbReference>
<keyword evidence="3" id="KW-1185">Reference proteome</keyword>
<evidence type="ECO:0000256" key="1">
    <source>
        <dbReference type="PROSITE-ProRule" id="PRU00339"/>
    </source>
</evidence>
<dbReference type="Pfam" id="PF13424">
    <property type="entry name" value="TPR_12"/>
    <property type="match status" value="1"/>
</dbReference>
<dbReference type="InterPro" id="IPR019734">
    <property type="entry name" value="TPR_rpt"/>
</dbReference>
<sequence>MTLPAELSDDLHAEVTRLCAEGDDLAEAEQFDAALATYQQALDLLPEPVDHWDATFWLYTAIGDAHFLRGSYEDAWQSFNRAQLIGPLDNAFIHLRIGQCAFELSDMRRAGNGLMGAYALAGPEIFDGEDPKYLSYLSTIALDIDTSALPPSA</sequence>
<dbReference type="EMBL" id="PPPD01000001">
    <property type="protein sequence ID" value="PNY81273.1"/>
    <property type="molecule type" value="Genomic_DNA"/>
</dbReference>
<keyword evidence="1" id="KW-0802">TPR repeat</keyword>
<feature type="repeat" description="TPR" evidence="1">
    <location>
        <begin position="56"/>
        <end position="89"/>
    </location>
</feature>
<reference evidence="2 3" key="1">
    <citation type="submission" date="2018-01" db="EMBL/GenBank/DDBJ databases">
        <title>Deinococcus koreensis sp. nov., a radiation-resistant bacterium isolated from river water.</title>
        <authorList>
            <person name="Choi A."/>
        </authorList>
    </citation>
    <scope>NUCLEOTIDE SEQUENCE [LARGE SCALE GENOMIC DNA]</scope>
    <source>
        <strain evidence="2 3">SJW1-2</strain>
    </source>
</reference>
<dbReference type="RefSeq" id="WP_103311716.1">
    <property type="nucleotide sequence ID" value="NZ_PPPD01000001.1"/>
</dbReference>
<proteinExistence type="predicted"/>
<dbReference type="InterPro" id="IPR011990">
    <property type="entry name" value="TPR-like_helical_dom_sf"/>
</dbReference>
<evidence type="ECO:0000313" key="2">
    <source>
        <dbReference type="EMBL" id="PNY81273.1"/>
    </source>
</evidence>
<dbReference type="AlphaFoldDB" id="A0A2K3UXK5"/>
<organism evidence="2 3">
    <name type="scientific">Deinococcus koreensis</name>
    <dbReference type="NCBI Taxonomy" id="2054903"/>
    <lineage>
        <taxon>Bacteria</taxon>
        <taxon>Thermotogati</taxon>
        <taxon>Deinococcota</taxon>
        <taxon>Deinococci</taxon>
        <taxon>Deinococcales</taxon>
        <taxon>Deinococcaceae</taxon>
        <taxon>Deinococcus</taxon>
    </lineage>
</organism>
<dbReference type="SUPFAM" id="SSF48452">
    <property type="entry name" value="TPR-like"/>
    <property type="match status" value="1"/>
</dbReference>
<comment type="caution">
    <text evidence="2">The sequence shown here is derived from an EMBL/GenBank/DDBJ whole genome shotgun (WGS) entry which is preliminary data.</text>
</comment>
<accession>A0A2K3UXK5</accession>
<protein>
    <submittedName>
        <fullName evidence="2">Uncharacterized protein</fullName>
    </submittedName>
</protein>
<dbReference type="OrthoDB" id="1551390at2"/>
<gene>
    <name evidence="2" type="ORF">CVO96_07620</name>
</gene>
<name>A0A2K3UXK5_9DEIO</name>